<evidence type="ECO:0000313" key="2">
    <source>
        <dbReference type="Proteomes" id="UP001589896"/>
    </source>
</evidence>
<dbReference type="Proteomes" id="UP001589896">
    <property type="component" value="Unassembled WGS sequence"/>
</dbReference>
<dbReference type="InterPro" id="IPR006059">
    <property type="entry name" value="SBP"/>
</dbReference>
<proteinExistence type="predicted"/>
<name>A0ABV6RXZ0_9GAMM</name>
<organism evidence="1 2">
    <name type="scientific">Lysobacter korlensis</name>
    <dbReference type="NCBI Taxonomy" id="553636"/>
    <lineage>
        <taxon>Bacteria</taxon>
        <taxon>Pseudomonadati</taxon>
        <taxon>Pseudomonadota</taxon>
        <taxon>Gammaproteobacteria</taxon>
        <taxon>Lysobacterales</taxon>
        <taxon>Lysobacteraceae</taxon>
        <taxon>Lysobacter</taxon>
    </lineage>
</organism>
<accession>A0ABV6RXZ0</accession>
<sequence length="385" mass="41594">MMPGYRGLTWDHPRGREALRAAAAEVAAPGLSIEWDVHSLEGFESAPIAELAERYDLIVLDHPHLGEALETGALQPVDALLEDAELTRLAADSVGPSLESYRMADRLWALPLDAATQVAVRRADVLPETPDTWDDVLALSRDRRVALSVAGPHAFLTFCSIAVAFGAEPDSGASSGAESGDLVPAATGSRVFELMAELAHRAPSGTETMNPIAMLEAMAEGDRIDYCPLIYGYVNYSTPESGSALTFGDAPRQLAGGRRGSTIGGTGIAITARCTPTPELLDHLRWLLSADAQRGFIPQHAGQPSARSAWLDPEVNRASRNFYTATLDTIEDAYVRPRYSGYIRFQSEASALLRESFAERRSPGATVADLNRLHARSLPTERSRR</sequence>
<keyword evidence="2" id="KW-1185">Reference proteome</keyword>
<protein>
    <submittedName>
        <fullName evidence="1">Extracellular solute-binding protein</fullName>
    </submittedName>
</protein>
<dbReference type="Gene3D" id="3.40.190.10">
    <property type="entry name" value="Periplasmic binding protein-like II"/>
    <property type="match status" value="2"/>
</dbReference>
<comment type="caution">
    <text evidence="1">The sequence shown here is derived from an EMBL/GenBank/DDBJ whole genome shotgun (WGS) entry which is preliminary data.</text>
</comment>
<evidence type="ECO:0000313" key="1">
    <source>
        <dbReference type="EMBL" id="MFC0681850.1"/>
    </source>
</evidence>
<dbReference type="EMBL" id="JBHLTG010000009">
    <property type="protein sequence ID" value="MFC0681850.1"/>
    <property type="molecule type" value="Genomic_DNA"/>
</dbReference>
<gene>
    <name evidence="1" type="ORF">ACFFGH_28795</name>
</gene>
<dbReference type="Pfam" id="PF13416">
    <property type="entry name" value="SBP_bac_8"/>
    <property type="match status" value="1"/>
</dbReference>
<reference evidence="1 2" key="1">
    <citation type="submission" date="2024-09" db="EMBL/GenBank/DDBJ databases">
        <authorList>
            <person name="Sun Q."/>
            <person name="Mori K."/>
        </authorList>
    </citation>
    <scope>NUCLEOTIDE SEQUENCE [LARGE SCALE GENOMIC DNA]</scope>
    <source>
        <strain evidence="1 2">KCTC 23076</strain>
    </source>
</reference>
<dbReference type="SUPFAM" id="SSF53850">
    <property type="entry name" value="Periplasmic binding protein-like II"/>
    <property type="match status" value="1"/>
</dbReference>
<dbReference type="RefSeq" id="WP_386675243.1">
    <property type="nucleotide sequence ID" value="NZ_JBHLTG010000009.1"/>
</dbReference>